<dbReference type="Gene3D" id="2.180.10.10">
    <property type="entry name" value="RHS repeat-associated core"/>
    <property type="match status" value="1"/>
</dbReference>
<comment type="caution">
    <text evidence="2">The sequence shown here is derived from an EMBL/GenBank/DDBJ whole genome shotgun (WGS) entry which is preliminary data.</text>
</comment>
<sequence length="281" mass="32354">MNIKIVTMISILTAACSSAFANEKTTTTCAEKQLFINSSNYMILTKMPPMMPGEKSLSVHFSGKGKLYRYESSGTMSLSHCGQLESRAETEERDIGNNKTMRSTTTVIRDKQKGWLTEMRIDGFYPNKTSIDSRHYYTDELGRIVRAEGQYKMDDKLLETTTWEYLYDDQNRLIREVIKPTGSPAAIIVDYYHDINGRLAHVTEESRSRLLRWDGQGRWLSSLLLGLTAENRSRFEEKCVRWDVVGNCTQENRWEADTARAGADREIEVNYQIEYQPNHSQ</sequence>
<dbReference type="RefSeq" id="WP_004120931.1">
    <property type="nucleotide sequence ID" value="NZ_CABGGO010000025.1"/>
</dbReference>
<organism evidence="2 3">
    <name type="scientific">Klebsiella pasteurii</name>
    <dbReference type="NCBI Taxonomy" id="2587529"/>
    <lineage>
        <taxon>Bacteria</taxon>
        <taxon>Pseudomonadati</taxon>
        <taxon>Pseudomonadota</taxon>
        <taxon>Gammaproteobacteria</taxon>
        <taxon>Enterobacterales</taxon>
        <taxon>Enterobacteriaceae</taxon>
        <taxon>Klebsiella/Raoultella group</taxon>
        <taxon>Klebsiella</taxon>
    </lineage>
</organism>
<feature type="chain" id="PRO_5044466037" description="YD repeat-containing protein" evidence="1">
    <location>
        <begin position="22"/>
        <end position="281"/>
    </location>
</feature>
<dbReference type="Proteomes" id="UP000318567">
    <property type="component" value="Unassembled WGS sequence"/>
</dbReference>
<dbReference type="AlphaFoldDB" id="A0A9Q9S8X4"/>
<reference evidence="2 3" key="1">
    <citation type="submission" date="2019-07" db="EMBL/GenBank/DDBJ databases">
        <authorList>
            <person name="Brisse S."/>
            <person name="Rodrigues C."/>
            <person name="Thorpe H."/>
        </authorList>
    </citation>
    <scope>NUCLEOTIDE SEQUENCE [LARGE SCALE GENOMIC DNA]</scope>
    <source>
        <strain evidence="2">SB6410</strain>
    </source>
</reference>
<keyword evidence="1" id="KW-0732">Signal</keyword>
<evidence type="ECO:0008006" key="4">
    <source>
        <dbReference type="Google" id="ProtNLM"/>
    </source>
</evidence>
<dbReference type="PROSITE" id="PS51257">
    <property type="entry name" value="PROKAR_LIPOPROTEIN"/>
    <property type="match status" value="1"/>
</dbReference>
<dbReference type="EMBL" id="CABGGO010000025">
    <property type="protein sequence ID" value="VUS63029.1"/>
    <property type="molecule type" value="Genomic_DNA"/>
</dbReference>
<protein>
    <recommendedName>
        <fullName evidence="4">YD repeat-containing protein</fullName>
    </recommendedName>
</protein>
<name>A0A9Q9S8X4_9ENTR</name>
<evidence type="ECO:0000256" key="1">
    <source>
        <dbReference type="SAM" id="SignalP"/>
    </source>
</evidence>
<evidence type="ECO:0000313" key="3">
    <source>
        <dbReference type="Proteomes" id="UP000318567"/>
    </source>
</evidence>
<feature type="signal peptide" evidence="1">
    <location>
        <begin position="1"/>
        <end position="21"/>
    </location>
</feature>
<accession>A0A9Q9S8X4</accession>
<proteinExistence type="predicted"/>
<gene>
    <name evidence="2" type="ORF">SB6410_02505</name>
</gene>
<evidence type="ECO:0000313" key="2">
    <source>
        <dbReference type="EMBL" id="VUS63029.1"/>
    </source>
</evidence>